<dbReference type="EMBL" id="JH431929">
    <property type="status" value="NOT_ANNOTATED_CDS"/>
    <property type="molecule type" value="Genomic_DNA"/>
</dbReference>
<evidence type="ECO:0000313" key="2">
    <source>
        <dbReference type="Proteomes" id="UP000014500"/>
    </source>
</evidence>
<name>T1J7H2_STRMM</name>
<keyword evidence="2" id="KW-1185">Reference proteome</keyword>
<sequence>MASLRTLLPLGGDVCPPNMNKVVMDKSSLRMKDSESQIGVLEMKDSECQAIERTSAEVQTLNLETQHLILAECDEKSLGEFLTRITPALLKELDKNLRSNVFQDYDLINDESTELLNAFVEIF</sequence>
<reference evidence="2" key="1">
    <citation type="submission" date="2011-05" db="EMBL/GenBank/DDBJ databases">
        <authorList>
            <person name="Richards S.R."/>
            <person name="Qu J."/>
            <person name="Jiang H."/>
            <person name="Jhangiani S.N."/>
            <person name="Agravi P."/>
            <person name="Goodspeed R."/>
            <person name="Gross S."/>
            <person name="Mandapat C."/>
            <person name="Jackson L."/>
            <person name="Mathew T."/>
            <person name="Pu L."/>
            <person name="Thornton R."/>
            <person name="Saada N."/>
            <person name="Wilczek-Boney K.B."/>
            <person name="Lee S."/>
            <person name="Kovar C."/>
            <person name="Wu Y."/>
            <person name="Scherer S.E."/>
            <person name="Worley K.C."/>
            <person name="Muzny D.M."/>
            <person name="Gibbs R."/>
        </authorList>
    </citation>
    <scope>NUCLEOTIDE SEQUENCE</scope>
    <source>
        <strain evidence="2">Brora</strain>
    </source>
</reference>
<dbReference type="HOGENOM" id="CLU_2018096_0_0_1"/>
<accession>T1J7H2</accession>
<reference evidence="1" key="2">
    <citation type="submission" date="2015-02" db="UniProtKB">
        <authorList>
            <consortium name="EnsemblMetazoa"/>
        </authorList>
    </citation>
    <scope>IDENTIFICATION</scope>
</reference>
<proteinExistence type="predicted"/>
<organism evidence="1 2">
    <name type="scientific">Strigamia maritima</name>
    <name type="common">European centipede</name>
    <name type="synonym">Geophilus maritimus</name>
    <dbReference type="NCBI Taxonomy" id="126957"/>
    <lineage>
        <taxon>Eukaryota</taxon>
        <taxon>Metazoa</taxon>
        <taxon>Ecdysozoa</taxon>
        <taxon>Arthropoda</taxon>
        <taxon>Myriapoda</taxon>
        <taxon>Chilopoda</taxon>
        <taxon>Pleurostigmophora</taxon>
        <taxon>Geophilomorpha</taxon>
        <taxon>Linotaeniidae</taxon>
        <taxon>Strigamia</taxon>
    </lineage>
</organism>
<dbReference type="AlphaFoldDB" id="T1J7H2"/>
<dbReference type="EnsemblMetazoa" id="SMAR009616-RA">
    <property type="protein sequence ID" value="SMAR009616-PA"/>
    <property type="gene ID" value="SMAR009616"/>
</dbReference>
<dbReference type="Proteomes" id="UP000014500">
    <property type="component" value="Unassembled WGS sequence"/>
</dbReference>
<protein>
    <submittedName>
        <fullName evidence="1">Uncharacterized protein</fullName>
    </submittedName>
</protein>
<evidence type="ECO:0000313" key="1">
    <source>
        <dbReference type="EnsemblMetazoa" id="SMAR009616-PA"/>
    </source>
</evidence>